<accession>A0A6P4JH91</accession>
<proteinExistence type="predicted"/>
<keyword evidence="2" id="KW-0812">Transmembrane</keyword>
<evidence type="ECO:0000256" key="2">
    <source>
        <dbReference type="SAM" id="Phobius"/>
    </source>
</evidence>
<keyword evidence="2" id="KW-1133">Transmembrane helix</keyword>
<feature type="transmembrane region" description="Helical" evidence="2">
    <location>
        <begin position="315"/>
        <end position="333"/>
    </location>
</feature>
<name>A0A6P4JH91_DROKI</name>
<reference evidence="4" key="1">
    <citation type="submission" date="2025-08" db="UniProtKB">
        <authorList>
            <consortium name="RefSeq"/>
        </authorList>
    </citation>
    <scope>IDENTIFICATION</scope>
    <source>
        <strain evidence="4">14028-0561.14</strain>
        <tissue evidence="4">Whole fly</tissue>
    </source>
</reference>
<dbReference type="OrthoDB" id="8019085at2759"/>
<keyword evidence="2" id="KW-0472">Membrane</keyword>
<feature type="region of interest" description="Disordered" evidence="1">
    <location>
        <begin position="220"/>
        <end position="242"/>
    </location>
</feature>
<feature type="compositionally biased region" description="Basic and acidic residues" evidence="1">
    <location>
        <begin position="124"/>
        <end position="150"/>
    </location>
</feature>
<feature type="compositionally biased region" description="Basic and acidic residues" evidence="1">
    <location>
        <begin position="49"/>
        <end position="68"/>
    </location>
</feature>
<evidence type="ECO:0000313" key="3">
    <source>
        <dbReference type="Proteomes" id="UP001652661"/>
    </source>
</evidence>
<evidence type="ECO:0000256" key="1">
    <source>
        <dbReference type="SAM" id="MobiDB-lite"/>
    </source>
</evidence>
<gene>
    <name evidence="4" type="primary">LOC108083079</name>
</gene>
<protein>
    <submittedName>
        <fullName evidence="4">Uncharacterized protein</fullName>
    </submittedName>
</protein>
<sequence>MENGGGNLPPAKPKASRRCRKCPSTMSSVLGKSVRRISRMEGPLPRLRILPDDKEGTGKAVNLDHNDEVPAGGLRFGNMELINDTKPDAVSKTSTEGEVPTVPKAGGLRFGDDSSSTNLPMTTYDERESVESEPRDSIPESGCCHRPEGRTKARNTMGFASYMKAATRCSLDRQCDEDCGYGTGCAAECRDDHGIEPESLPGSLTIPSLGLTGMGGPSAYPGLPARQSGSPGYGERQGGYPIPDGRSSWRDEPCTDSSCPWPKHDDGGQLNFYVMLLLEVFCVLIFFALCTITFWVTLVYHFVKLLVELKNADRNIQVAVAIAFGLLFLAFAICHVTSGRSGCCGRSSERSHHFWSKGGSCHKCNAKSNTPTIAKFLLKIKKVLSFSCGSCNSSSSSRKQSTPCGAKKEVARSTRKPRYSDCEGRAIFINSRRYAIPTEMKQPPTILIWLLDVVGRYM</sequence>
<feature type="region of interest" description="Disordered" evidence="1">
    <location>
        <begin position="88"/>
        <end position="150"/>
    </location>
</feature>
<dbReference type="Proteomes" id="UP001652661">
    <property type="component" value="Chromosome 3L"/>
</dbReference>
<evidence type="ECO:0000313" key="4">
    <source>
        <dbReference type="RefSeq" id="XP_017034209.1"/>
    </source>
</evidence>
<feature type="region of interest" description="Disordered" evidence="1">
    <location>
        <begin position="45"/>
        <end position="69"/>
    </location>
</feature>
<dbReference type="GeneID" id="108083079"/>
<dbReference type="AlphaFoldDB" id="A0A6P4JH91"/>
<keyword evidence="3" id="KW-1185">Reference proteome</keyword>
<organism evidence="3 4">
    <name type="scientific">Drosophila kikkawai</name>
    <name type="common">Fruit fly</name>
    <dbReference type="NCBI Taxonomy" id="30033"/>
    <lineage>
        <taxon>Eukaryota</taxon>
        <taxon>Metazoa</taxon>
        <taxon>Ecdysozoa</taxon>
        <taxon>Arthropoda</taxon>
        <taxon>Hexapoda</taxon>
        <taxon>Insecta</taxon>
        <taxon>Pterygota</taxon>
        <taxon>Neoptera</taxon>
        <taxon>Endopterygota</taxon>
        <taxon>Diptera</taxon>
        <taxon>Brachycera</taxon>
        <taxon>Muscomorpha</taxon>
        <taxon>Ephydroidea</taxon>
        <taxon>Drosophilidae</taxon>
        <taxon>Drosophila</taxon>
        <taxon>Sophophora</taxon>
    </lineage>
</organism>
<feature type="transmembrane region" description="Helical" evidence="2">
    <location>
        <begin position="272"/>
        <end position="303"/>
    </location>
</feature>
<feature type="region of interest" description="Disordered" evidence="1">
    <location>
        <begin position="1"/>
        <end position="31"/>
    </location>
</feature>
<dbReference type="RefSeq" id="XP_017034209.1">
    <property type="nucleotide sequence ID" value="XM_017178720.3"/>
</dbReference>